<evidence type="ECO:0000313" key="2">
    <source>
        <dbReference type="EMBL" id="QJA82671.1"/>
    </source>
</evidence>
<dbReference type="AlphaFoldDB" id="A0A6M3KM36"/>
<organism evidence="2">
    <name type="scientific">viral metagenome</name>
    <dbReference type="NCBI Taxonomy" id="1070528"/>
    <lineage>
        <taxon>unclassified sequences</taxon>
        <taxon>metagenomes</taxon>
        <taxon>organismal metagenomes</taxon>
    </lineage>
</organism>
<accession>A0A6M3KM36</accession>
<proteinExistence type="predicted"/>
<dbReference type="Pfam" id="PF04717">
    <property type="entry name" value="Phage_base_V"/>
    <property type="match status" value="1"/>
</dbReference>
<dbReference type="InterPro" id="IPR006531">
    <property type="entry name" value="Gp5/Vgr_OB"/>
</dbReference>
<dbReference type="InterPro" id="IPR044033">
    <property type="entry name" value="GpV-like_apex"/>
</dbReference>
<protein>
    <submittedName>
        <fullName evidence="2">Putative baseplate protein</fullName>
    </submittedName>
</protein>
<dbReference type="InterPro" id="IPR013046">
    <property type="entry name" value="GpV/Gp45"/>
</dbReference>
<feature type="domain" description="Gp5/Type VI secretion system Vgr protein OB-fold" evidence="1">
    <location>
        <begin position="24"/>
        <end position="93"/>
    </location>
</feature>
<dbReference type="InterPro" id="IPR037026">
    <property type="entry name" value="Vgr_OB-fold_dom_sf"/>
</dbReference>
<sequence length="198" mass="21117">MERPVSQTESPLELGRRIENILRAGTVAEVRHGKPARCRVRSGELLTDWLPWISGSAGGQDRRQWWPPKVGEQCMVMAPGGDLLNAVVQPGVFSDKAPQGSASPTAFRMDWSATDFMEHDSATGQLVIRCDQGITLQVGQSSITITRDSIRLSAGGGSLVIDGEGATGSPDVFADGISLRTHVHGGVKQGDDDTQGPK</sequence>
<dbReference type="Gene3D" id="2.40.50.230">
    <property type="entry name" value="Gp5 N-terminal domain"/>
    <property type="match status" value="1"/>
</dbReference>
<evidence type="ECO:0000259" key="1">
    <source>
        <dbReference type="Pfam" id="PF04717"/>
    </source>
</evidence>
<dbReference type="Pfam" id="PF18946">
    <property type="entry name" value="Apex"/>
    <property type="match status" value="1"/>
</dbReference>
<dbReference type="NCBIfam" id="TIGR01644">
    <property type="entry name" value="phage_P2_V"/>
    <property type="match status" value="1"/>
</dbReference>
<name>A0A6M3KM36_9ZZZZ</name>
<reference evidence="2" key="1">
    <citation type="submission" date="2020-03" db="EMBL/GenBank/DDBJ databases">
        <title>The deep terrestrial virosphere.</title>
        <authorList>
            <person name="Holmfeldt K."/>
            <person name="Nilsson E."/>
            <person name="Simone D."/>
            <person name="Lopez-Fernandez M."/>
            <person name="Wu X."/>
            <person name="de Brujin I."/>
            <person name="Lundin D."/>
            <person name="Andersson A."/>
            <person name="Bertilsson S."/>
            <person name="Dopson M."/>
        </authorList>
    </citation>
    <scope>NUCLEOTIDE SEQUENCE</scope>
    <source>
        <strain evidence="2">MM415A00378</strain>
    </source>
</reference>
<dbReference type="EMBL" id="MT142493">
    <property type="protein sequence ID" value="QJA82671.1"/>
    <property type="molecule type" value="Genomic_DNA"/>
</dbReference>
<gene>
    <name evidence="2" type="ORF">MM415A00378_0016</name>
</gene>